<accession>A0ACA9KKD9</accession>
<keyword evidence="2" id="KW-1185">Reference proteome</keyword>
<gene>
    <name evidence="1" type="ORF">ACOLOM_LOCUS1781</name>
</gene>
<evidence type="ECO:0000313" key="2">
    <source>
        <dbReference type="Proteomes" id="UP000789525"/>
    </source>
</evidence>
<organism evidence="1 2">
    <name type="scientific">Acaulospora colombiana</name>
    <dbReference type="NCBI Taxonomy" id="27376"/>
    <lineage>
        <taxon>Eukaryota</taxon>
        <taxon>Fungi</taxon>
        <taxon>Fungi incertae sedis</taxon>
        <taxon>Mucoromycota</taxon>
        <taxon>Glomeromycotina</taxon>
        <taxon>Glomeromycetes</taxon>
        <taxon>Diversisporales</taxon>
        <taxon>Acaulosporaceae</taxon>
        <taxon>Acaulospora</taxon>
    </lineage>
</organism>
<comment type="caution">
    <text evidence="1">The sequence shown here is derived from an EMBL/GenBank/DDBJ whole genome shotgun (WGS) entry which is preliminary data.</text>
</comment>
<name>A0ACA9KKD9_9GLOM</name>
<dbReference type="EMBL" id="CAJVPT010002118">
    <property type="protein sequence ID" value="CAG8475619.1"/>
    <property type="molecule type" value="Genomic_DNA"/>
</dbReference>
<protein>
    <submittedName>
        <fullName evidence="1">4699_t:CDS:1</fullName>
    </submittedName>
</protein>
<proteinExistence type="predicted"/>
<sequence length="153" mass="17294">MPNTSQGWDRDFSRFESTVSNLFDDFFKDLNVARRTGGLNTRGNNASWVPHIDVHETEKDFVVNAELPGVGKEQVNVDVRENVLMISGESAQDPKFKDCKTHIQERRYGQFSRAISLPPYSRSDEITAKFEHGILEVTIPKGEAPGNRKVTVQ</sequence>
<reference evidence="1" key="1">
    <citation type="submission" date="2021-06" db="EMBL/GenBank/DDBJ databases">
        <authorList>
            <person name="Kallberg Y."/>
            <person name="Tangrot J."/>
            <person name="Rosling A."/>
        </authorList>
    </citation>
    <scope>NUCLEOTIDE SEQUENCE</scope>
    <source>
        <strain evidence="1">CL356</strain>
    </source>
</reference>
<evidence type="ECO:0000313" key="1">
    <source>
        <dbReference type="EMBL" id="CAG8475619.1"/>
    </source>
</evidence>
<dbReference type="Proteomes" id="UP000789525">
    <property type="component" value="Unassembled WGS sequence"/>
</dbReference>